<evidence type="ECO:0000313" key="2">
    <source>
        <dbReference type="EMBL" id="KAK9708687.1"/>
    </source>
</evidence>
<dbReference type="Proteomes" id="UP001458880">
    <property type="component" value="Unassembled WGS sequence"/>
</dbReference>
<accession>A0AAW1JVY9</accession>
<feature type="compositionally biased region" description="Basic and acidic residues" evidence="1">
    <location>
        <begin position="89"/>
        <end position="98"/>
    </location>
</feature>
<dbReference type="EMBL" id="JASPKY010000323">
    <property type="protein sequence ID" value="KAK9708687.1"/>
    <property type="molecule type" value="Genomic_DNA"/>
</dbReference>
<protein>
    <submittedName>
        <fullName evidence="2">Uncharacterized protein</fullName>
    </submittedName>
</protein>
<dbReference type="AlphaFoldDB" id="A0AAW1JVY9"/>
<sequence length="119" mass="12968">MVHVVCKQSESILSVSITARTENSQALIFFLPGSPAVSAPFPGSSSHRRKRDRASSLSLPTLQGDTKKISNSNFHVANAVSRGPPQNVKKKEPHPSRVRLESKKTRLTEEVAVRALVVV</sequence>
<gene>
    <name evidence="2" type="ORF">QE152_g27056</name>
</gene>
<evidence type="ECO:0000313" key="3">
    <source>
        <dbReference type="Proteomes" id="UP001458880"/>
    </source>
</evidence>
<proteinExistence type="predicted"/>
<feature type="region of interest" description="Disordered" evidence="1">
    <location>
        <begin position="78"/>
        <end position="98"/>
    </location>
</feature>
<comment type="caution">
    <text evidence="2">The sequence shown here is derived from an EMBL/GenBank/DDBJ whole genome shotgun (WGS) entry which is preliminary data.</text>
</comment>
<name>A0AAW1JVY9_POPJA</name>
<evidence type="ECO:0000256" key="1">
    <source>
        <dbReference type="SAM" id="MobiDB-lite"/>
    </source>
</evidence>
<reference evidence="2 3" key="1">
    <citation type="journal article" date="2024" name="BMC Genomics">
        <title>De novo assembly and annotation of Popillia japonica's genome with initial clues to its potential as an invasive pest.</title>
        <authorList>
            <person name="Cucini C."/>
            <person name="Boschi S."/>
            <person name="Funari R."/>
            <person name="Cardaioli E."/>
            <person name="Iannotti N."/>
            <person name="Marturano G."/>
            <person name="Paoli F."/>
            <person name="Bruttini M."/>
            <person name="Carapelli A."/>
            <person name="Frati F."/>
            <person name="Nardi F."/>
        </authorList>
    </citation>
    <scope>NUCLEOTIDE SEQUENCE [LARGE SCALE GENOMIC DNA]</scope>
    <source>
        <strain evidence="2">DMR45628</strain>
    </source>
</reference>
<organism evidence="2 3">
    <name type="scientific">Popillia japonica</name>
    <name type="common">Japanese beetle</name>
    <dbReference type="NCBI Taxonomy" id="7064"/>
    <lineage>
        <taxon>Eukaryota</taxon>
        <taxon>Metazoa</taxon>
        <taxon>Ecdysozoa</taxon>
        <taxon>Arthropoda</taxon>
        <taxon>Hexapoda</taxon>
        <taxon>Insecta</taxon>
        <taxon>Pterygota</taxon>
        <taxon>Neoptera</taxon>
        <taxon>Endopterygota</taxon>
        <taxon>Coleoptera</taxon>
        <taxon>Polyphaga</taxon>
        <taxon>Scarabaeiformia</taxon>
        <taxon>Scarabaeidae</taxon>
        <taxon>Rutelinae</taxon>
        <taxon>Popillia</taxon>
    </lineage>
</organism>
<keyword evidence="3" id="KW-1185">Reference proteome</keyword>